<gene>
    <name evidence="2" type="ORF">LSAT_V11C500274830</name>
</gene>
<proteinExistence type="predicted"/>
<dbReference type="InterPro" id="IPR012337">
    <property type="entry name" value="RNaseH-like_sf"/>
</dbReference>
<dbReference type="PANTHER" id="PTHR32166">
    <property type="entry name" value="OSJNBA0013A04.12 PROTEIN"/>
    <property type="match status" value="1"/>
</dbReference>
<organism evidence="2 3">
    <name type="scientific">Lactuca sativa</name>
    <name type="common">Garden lettuce</name>
    <dbReference type="NCBI Taxonomy" id="4236"/>
    <lineage>
        <taxon>Eukaryota</taxon>
        <taxon>Viridiplantae</taxon>
        <taxon>Streptophyta</taxon>
        <taxon>Embryophyta</taxon>
        <taxon>Tracheophyta</taxon>
        <taxon>Spermatophyta</taxon>
        <taxon>Magnoliopsida</taxon>
        <taxon>eudicotyledons</taxon>
        <taxon>Gunneridae</taxon>
        <taxon>Pentapetalae</taxon>
        <taxon>asterids</taxon>
        <taxon>campanulids</taxon>
        <taxon>Asterales</taxon>
        <taxon>Asteraceae</taxon>
        <taxon>Cichorioideae</taxon>
        <taxon>Cichorieae</taxon>
        <taxon>Lactucinae</taxon>
        <taxon>Lactuca</taxon>
    </lineage>
</organism>
<evidence type="ECO:0000313" key="3">
    <source>
        <dbReference type="Proteomes" id="UP000235145"/>
    </source>
</evidence>
<keyword evidence="3" id="KW-1185">Reference proteome</keyword>
<dbReference type="SUPFAM" id="SSF53098">
    <property type="entry name" value="Ribonuclease H-like"/>
    <property type="match status" value="1"/>
</dbReference>
<evidence type="ECO:0000313" key="2">
    <source>
        <dbReference type="EMBL" id="KAJ0202959.1"/>
    </source>
</evidence>
<dbReference type="EMBL" id="NBSK02000005">
    <property type="protein sequence ID" value="KAJ0202959.1"/>
    <property type="molecule type" value="Genomic_DNA"/>
</dbReference>
<dbReference type="Pfam" id="PF04937">
    <property type="entry name" value="DUF659"/>
    <property type="match status" value="1"/>
</dbReference>
<accession>A0A9R1X8M7</accession>
<dbReference type="PANTHER" id="PTHR32166:SF88">
    <property type="entry name" value="HAT TRANSPOSON SUPERFAMILY"/>
    <property type="match status" value="1"/>
</dbReference>
<sequence>MDPGKRYGTPGPTNRHKFICKFCAKVTSGGVYCIKQHLVGSFKNCKKFPVSGPSNDPKEVEQNSRTTEPSNVLELMTTMKMIMACDKRVASPHLRKPREKGLVDKFYANKPNNILKGRKGGKQQTINEVCRKTLGTRLLLGFMMRCDLLTQRLTMTFTLQWNMLFKPASMHELRVPLLKNEVKSTQNVLKEYKKDRAVKGCSILSEGWHNLTVQKDIVNFLVNYPKGLFLDILEIKKYANILFKKVDDMVEDIGDENVVQVVTYNASNYVKARIMLEATRPHLYWTPFASHYIDLMLEDIGKIPHVRNTLKGAVIRFTN</sequence>
<dbReference type="InterPro" id="IPR007021">
    <property type="entry name" value="DUF659"/>
</dbReference>
<reference evidence="2 3" key="1">
    <citation type="journal article" date="2017" name="Nat. Commun.">
        <title>Genome assembly with in vitro proximity ligation data and whole-genome triplication in lettuce.</title>
        <authorList>
            <person name="Reyes-Chin-Wo S."/>
            <person name="Wang Z."/>
            <person name="Yang X."/>
            <person name="Kozik A."/>
            <person name="Arikit S."/>
            <person name="Song C."/>
            <person name="Xia L."/>
            <person name="Froenicke L."/>
            <person name="Lavelle D.O."/>
            <person name="Truco M.J."/>
            <person name="Xia R."/>
            <person name="Zhu S."/>
            <person name="Xu C."/>
            <person name="Xu H."/>
            <person name="Xu X."/>
            <person name="Cox K."/>
            <person name="Korf I."/>
            <person name="Meyers B.C."/>
            <person name="Michelmore R.W."/>
        </authorList>
    </citation>
    <scope>NUCLEOTIDE SEQUENCE [LARGE SCALE GENOMIC DNA]</scope>
    <source>
        <strain evidence="3">cv. Salinas</strain>
        <tissue evidence="2">Seedlings</tissue>
    </source>
</reference>
<evidence type="ECO:0000259" key="1">
    <source>
        <dbReference type="Pfam" id="PF04937"/>
    </source>
</evidence>
<dbReference type="Proteomes" id="UP000235145">
    <property type="component" value="Unassembled WGS sequence"/>
</dbReference>
<protein>
    <recommendedName>
        <fullName evidence="1">DUF659 domain-containing protein</fullName>
    </recommendedName>
</protein>
<comment type="caution">
    <text evidence="2">The sequence shown here is derived from an EMBL/GenBank/DDBJ whole genome shotgun (WGS) entry which is preliminary data.</text>
</comment>
<name>A0A9R1X8M7_LACSA</name>
<dbReference type="AlphaFoldDB" id="A0A9R1X8M7"/>
<feature type="domain" description="DUF659" evidence="1">
    <location>
        <begin position="169"/>
        <end position="312"/>
    </location>
</feature>